<dbReference type="HAMAP" id="MF_00208">
    <property type="entry name" value="MurE"/>
    <property type="match status" value="1"/>
</dbReference>
<protein>
    <recommendedName>
        <fullName evidence="12">UDP-N-acetylmuramoyl-L-alanyl-D-glutamate--2,6-diaminopimelate ligase</fullName>
        <ecNumber evidence="12">6.3.2.13</ecNumber>
    </recommendedName>
    <alternativeName>
        <fullName evidence="12">Meso-A2pm-adding enzyme</fullName>
    </alternativeName>
    <alternativeName>
        <fullName evidence="12">Meso-diaminopimelate-adding enzyme</fullName>
    </alternativeName>
    <alternativeName>
        <fullName evidence="12">UDP-MurNAc-L-Ala-D-Glu:meso-diaminopimelate ligase</fullName>
    </alternativeName>
    <alternativeName>
        <fullName evidence="12">UDP-MurNAc-tripeptide synthetase</fullName>
    </alternativeName>
    <alternativeName>
        <fullName evidence="12">UDP-N-acetylmuramyl-tripeptide synthetase</fullName>
    </alternativeName>
</protein>
<dbReference type="PANTHER" id="PTHR23135:SF4">
    <property type="entry name" value="UDP-N-ACETYLMURAMOYL-L-ALANYL-D-GLUTAMATE--2,6-DIAMINOPIMELATE LIGASE MURE HOMOLOG, CHLOROPLASTIC"/>
    <property type="match status" value="1"/>
</dbReference>
<comment type="PTM">
    <text evidence="12">Carboxylation is probably crucial for Mg(2+) binding and, consequently, for the gamma-phosphate positioning of ATP.</text>
</comment>
<dbReference type="InterPro" id="IPR018109">
    <property type="entry name" value="Folylpolyglutamate_synth_CS"/>
</dbReference>
<evidence type="ECO:0000259" key="16">
    <source>
        <dbReference type="Pfam" id="PF08245"/>
    </source>
</evidence>
<evidence type="ECO:0000256" key="12">
    <source>
        <dbReference type="HAMAP-Rule" id="MF_00208"/>
    </source>
</evidence>
<feature type="binding site" evidence="12">
    <location>
        <position position="464"/>
    </location>
    <ligand>
        <name>meso-2,6-diaminopimelate</name>
        <dbReference type="ChEBI" id="CHEBI:57791"/>
    </ligand>
</feature>
<gene>
    <name evidence="12" type="primary">murE</name>
    <name evidence="17" type="ORF">ACFO8Q_23355</name>
</gene>
<dbReference type="Gene3D" id="3.90.190.20">
    <property type="entry name" value="Mur ligase, C-terminal domain"/>
    <property type="match status" value="1"/>
</dbReference>
<dbReference type="InterPro" id="IPR013221">
    <property type="entry name" value="Mur_ligase_cen"/>
</dbReference>
<feature type="binding site" evidence="12">
    <location>
        <begin position="110"/>
        <end position="116"/>
    </location>
    <ligand>
        <name>ATP</name>
        <dbReference type="ChEBI" id="CHEBI:30616"/>
    </ligand>
</feature>
<dbReference type="InterPro" id="IPR004101">
    <property type="entry name" value="Mur_ligase_C"/>
</dbReference>
<evidence type="ECO:0000256" key="11">
    <source>
        <dbReference type="ARBA" id="ARBA00023316"/>
    </source>
</evidence>
<dbReference type="NCBIfam" id="NF001124">
    <property type="entry name" value="PRK00139.1-2"/>
    <property type="match status" value="1"/>
</dbReference>
<evidence type="ECO:0000256" key="6">
    <source>
        <dbReference type="ARBA" id="ARBA00022741"/>
    </source>
</evidence>
<comment type="catalytic activity">
    <reaction evidence="12">
        <text>UDP-N-acetyl-alpha-D-muramoyl-L-alanyl-D-glutamate + meso-2,6-diaminopimelate + ATP = UDP-N-acetyl-alpha-D-muramoyl-L-alanyl-gamma-D-glutamyl-meso-2,6-diaminopimelate + ADP + phosphate + H(+)</text>
        <dbReference type="Rhea" id="RHEA:23676"/>
        <dbReference type="ChEBI" id="CHEBI:15378"/>
        <dbReference type="ChEBI" id="CHEBI:30616"/>
        <dbReference type="ChEBI" id="CHEBI:43474"/>
        <dbReference type="ChEBI" id="CHEBI:57791"/>
        <dbReference type="ChEBI" id="CHEBI:83900"/>
        <dbReference type="ChEBI" id="CHEBI:83905"/>
        <dbReference type="ChEBI" id="CHEBI:456216"/>
        <dbReference type="EC" id="6.3.2.13"/>
    </reaction>
</comment>
<feature type="short sequence motif" description="Meso-diaminopimelate recognition motif" evidence="12">
    <location>
        <begin position="411"/>
        <end position="414"/>
    </location>
</feature>
<feature type="binding site" evidence="12">
    <location>
        <begin position="152"/>
        <end position="153"/>
    </location>
    <ligand>
        <name>UDP-N-acetyl-alpha-D-muramoyl-L-alanyl-D-glutamate</name>
        <dbReference type="ChEBI" id="CHEBI:83900"/>
    </ligand>
</feature>
<name>A0ABV9Q8K5_9BACL</name>
<dbReference type="SUPFAM" id="SSF63418">
    <property type="entry name" value="MurE/MurF N-terminal domain"/>
    <property type="match status" value="1"/>
</dbReference>
<dbReference type="Pfam" id="PF08245">
    <property type="entry name" value="Mur_ligase_M"/>
    <property type="match status" value="1"/>
</dbReference>
<keyword evidence="9 12" id="KW-0573">Peptidoglycan synthesis</keyword>
<evidence type="ECO:0000259" key="15">
    <source>
        <dbReference type="Pfam" id="PF02875"/>
    </source>
</evidence>
<feature type="modified residue" description="N6-carboxylysine" evidence="12">
    <location>
        <position position="219"/>
    </location>
</feature>
<evidence type="ECO:0000256" key="4">
    <source>
        <dbReference type="ARBA" id="ARBA00022598"/>
    </source>
</evidence>
<keyword evidence="6 12" id="KW-0547">Nucleotide-binding</keyword>
<feature type="binding site" evidence="12">
    <location>
        <position position="151"/>
    </location>
    <ligand>
        <name>UDP-N-acetyl-alpha-D-muramoyl-L-alanyl-D-glutamate</name>
        <dbReference type="ChEBI" id="CHEBI:83900"/>
    </ligand>
</feature>
<dbReference type="PROSITE" id="PS01011">
    <property type="entry name" value="FOLYLPOLYGLU_SYNT_1"/>
    <property type="match status" value="1"/>
</dbReference>
<feature type="binding site" evidence="12">
    <location>
        <position position="31"/>
    </location>
    <ligand>
        <name>UDP-N-acetyl-alpha-D-muramoyl-L-alanyl-D-glutamate</name>
        <dbReference type="ChEBI" id="CHEBI:83900"/>
    </ligand>
</feature>
<keyword evidence="11 12" id="KW-0961">Cell wall biogenesis/degradation</keyword>
<evidence type="ECO:0000256" key="3">
    <source>
        <dbReference type="ARBA" id="ARBA00022490"/>
    </source>
</evidence>
<feature type="binding site" evidence="12">
    <location>
        <position position="468"/>
    </location>
    <ligand>
        <name>meso-2,6-diaminopimelate</name>
        <dbReference type="ChEBI" id="CHEBI:57791"/>
    </ligand>
</feature>
<dbReference type="Pfam" id="PF02875">
    <property type="entry name" value="Mur_ligase_C"/>
    <property type="match status" value="1"/>
</dbReference>
<dbReference type="InterPro" id="IPR036565">
    <property type="entry name" value="Mur-like_cat_sf"/>
</dbReference>
<proteinExistence type="inferred from homology"/>
<dbReference type="GO" id="GO:0008765">
    <property type="term" value="F:UDP-N-acetylmuramoylalanyl-D-glutamate-2,6-diaminopimelate ligase activity"/>
    <property type="evidence" value="ECO:0007669"/>
    <property type="project" value="UniProtKB-EC"/>
</dbReference>
<keyword evidence="3 12" id="KW-0963">Cytoplasm</keyword>
<keyword evidence="7 12" id="KW-0067">ATP-binding</keyword>
<evidence type="ECO:0000256" key="8">
    <source>
        <dbReference type="ARBA" id="ARBA00022960"/>
    </source>
</evidence>
<evidence type="ECO:0000256" key="1">
    <source>
        <dbReference type="ARBA" id="ARBA00004752"/>
    </source>
</evidence>
<dbReference type="EMBL" id="JBHSHC010000157">
    <property type="protein sequence ID" value="MFC4770218.1"/>
    <property type="molecule type" value="Genomic_DNA"/>
</dbReference>
<organism evidence="17 18">
    <name type="scientific">Effusibacillus consociatus</name>
    <dbReference type="NCBI Taxonomy" id="1117041"/>
    <lineage>
        <taxon>Bacteria</taxon>
        <taxon>Bacillati</taxon>
        <taxon>Bacillota</taxon>
        <taxon>Bacilli</taxon>
        <taxon>Bacillales</taxon>
        <taxon>Alicyclobacillaceae</taxon>
        <taxon>Effusibacillus</taxon>
    </lineage>
</organism>
<comment type="caution">
    <text evidence="12">Lacks conserved residue(s) required for the propagation of feature annotation.</text>
</comment>
<keyword evidence="12" id="KW-0460">Magnesium</keyword>
<dbReference type="Gene3D" id="3.40.1390.10">
    <property type="entry name" value="MurE/MurF, N-terminal domain"/>
    <property type="match status" value="1"/>
</dbReference>
<feature type="domain" description="Mur ligase N-terminal catalytic" evidence="14">
    <location>
        <begin position="23"/>
        <end position="70"/>
    </location>
</feature>
<dbReference type="RefSeq" id="WP_380029617.1">
    <property type="nucleotide sequence ID" value="NZ_JBHSHC010000157.1"/>
</dbReference>
<dbReference type="SUPFAM" id="SSF53244">
    <property type="entry name" value="MurD-like peptide ligases, peptide-binding domain"/>
    <property type="match status" value="1"/>
</dbReference>
<comment type="similarity">
    <text evidence="2 12">Belongs to the MurCDEF family. MurE subfamily.</text>
</comment>
<dbReference type="NCBIfam" id="NF001126">
    <property type="entry name" value="PRK00139.1-4"/>
    <property type="match status" value="1"/>
</dbReference>
<evidence type="ECO:0000256" key="10">
    <source>
        <dbReference type="ARBA" id="ARBA00023306"/>
    </source>
</evidence>
<dbReference type="Pfam" id="PF01225">
    <property type="entry name" value="Mur_ligase"/>
    <property type="match status" value="1"/>
</dbReference>
<accession>A0ABV9Q8K5</accession>
<dbReference type="InterPro" id="IPR000713">
    <property type="entry name" value="Mur_ligase_N"/>
</dbReference>
<dbReference type="EC" id="6.3.2.13" evidence="12"/>
<reference evidence="18" key="1">
    <citation type="journal article" date="2019" name="Int. J. Syst. Evol. Microbiol.">
        <title>The Global Catalogue of Microorganisms (GCM) 10K type strain sequencing project: providing services to taxonomists for standard genome sequencing and annotation.</title>
        <authorList>
            <consortium name="The Broad Institute Genomics Platform"/>
            <consortium name="The Broad Institute Genome Sequencing Center for Infectious Disease"/>
            <person name="Wu L."/>
            <person name="Ma J."/>
        </authorList>
    </citation>
    <scope>NUCLEOTIDE SEQUENCE [LARGE SCALE GENOMIC DNA]</scope>
    <source>
        <strain evidence="18">WYCCWR 12678</strain>
    </source>
</reference>
<keyword evidence="8 12" id="KW-0133">Cell shape</keyword>
<evidence type="ECO:0000256" key="7">
    <source>
        <dbReference type="ARBA" id="ARBA00022840"/>
    </source>
</evidence>
<evidence type="ECO:0000259" key="14">
    <source>
        <dbReference type="Pfam" id="PF01225"/>
    </source>
</evidence>
<feature type="binding site" evidence="12">
    <location>
        <position position="387"/>
    </location>
    <ligand>
        <name>meso-2,6-diaminopimelate</name>
        <dbReference type="ChEBI" id="CHEBI:57791"/>
    </ligand>
</feature>
<feature type="domain" description="Mur ligase C-terminal" evidence="15">
    <location>
        <begin position="338"/>
        <end position="466"/>
    </location>
</feature>
<dbReference type="InterPro" id="IPR005761">
    <property type="entry name" value="UDP-N-AcMur-Glu-dNH2Pim_ligase"/>
</dbReference>
<evidence type="ECO:0000256" key="9">
    <source>
        <dbReference type="ARBA" id="ARBA00022984"/>
    </source>
</evidence>
<dbReference type="NCBIfam" id="TIGR01085">
    <property type="entry name" value="murE"/>
    <property type="match status" value="1"/>
</dbReference>
<comment type="cofactor">
    <cofactor evidence="12">
        <name>Mg(2+)</name>
        <dbReference type="ChEBI" id="CHEBI:18420"/>
    </cofactor>
</comment>
<evidence type="ECO:0000256" key="5">
    <source>
        <dbReference type="ARBA" id="ARBA00022618"/>
    </source>
</evidence>
<feature type="binding site" evidence="12">
    <location>
        <position position="187"/>
    </location>
    <ligand>
        <name>UDP-N-acetyl-alpha-D-muramoyl-L-alanyl-D-glutamate</name>
        <dbReference type="ChEBI" id="CHEBI:83900"/>
    </ligand>
</feature>
<keyword evidence="4 12" id="KW-0436">Ligase</keyword>
<dbReference type="Gene3D" id="3.40.1190.10">
    <property type="entry name" value="Mur-like, catalytic domain"/>
    <property type="match status" value="1"/>
</dbReference>
<comment type="subcellular location">
    <subcellularLocation>
        <location evidence="12 13">Cytoplasm</location>
    </subcellularLocation>
</comment>
<comment type="caution">
    <text evidence="17">The sequence shown here is derived from an EMBL/GenBank/DDBJ whole genome shotgun (WGS) entry which is preliminary data.</text>
</comment>
<evidence type="ECO:0000256" key="13">
    <source>
        <dbReference type="RuleBase" id="RU004135"/>
    </source>
</evidence>
<evidence type="ECO:0000313" key="17">
    <source>
        <dbReference type="EMBL" id="MFC4770218.1"/>
    </source>
</evidence>
<dbReference type="Proteomes" id="UP001596002">
    <property type="component" value="Unassembled WGS sequence"/>
</dbReference>
<dbReference type="InterPro" id="IPR036615">
    <property type="entry name" value="Mur_ligase_C_dom_sf"/>
</dbReference>
<evidence type="ECO:0000313" key="18">
    <source>
        <dbReference type="Proteomes" id="UP001596002"/>
    </source>
</evidence>
<keyword evidence="18" id="KW-1185">Reference proteome</keyword>
<comment type="function">
    <text evidence="12">Catalyzes the addition of meso-diaminopimelic acid to the nucleotide precursor UDP-N-acetylmuramoyl-L-alanyl-D-glutamate (UMAG) in the biosynthesis of bacterial cell-wall peptidoglycan.</text>
</comment>
<dbReference type="SUPFAM" id="SSF53623">
    <property type="entry name" value="MurD-like peptide ligases, catalytic domain"/>
    <property type="match status" value="1"/>
</dbReference>
<evidence type="ECO:0000256" key="2">
    <source>
        <dbReference type="ARBA" id="ARBA00005898"/>
    </source>
</evidence>
<feature type="binding site" evidence="12">
    <location>
        <position position="179"/>
    </location>
    <ligand>
        <name>UDP-N-acetyl-alpha-D-muramoyl-L-alanyl-D-glutamate</name>
        <dbReference type="ChEBI" id="CHEBI:83900"/>
    </ligand>
</feature>
<keyword evidence="10 12" id="KW-0131">Cell cycle</keyword>
<feature type="domain" description="Mur ligase central" evidence="16">
    <location>
        <begin position="108"/>
        <end position="316"/>
    </location>
</feature>
<comment type="pathway">
    <text evidence="1 12 13">Cell wall biogenesis; peptidoglycan biosynthesis.</text>
</comment>
<sequence length="494" mass="54075">MQLHVLLAPVLLKKVIGSIDELEISAITADSRLAGPGSLFVALRGHTVDGHDFVSQAVDRGAVAVVVERIIDNLSVPQIIVKDTRDVIPILGAVFYQHPSKSMKIIGVTGTNGKTTVTHLIDKILTDQGHLTGLIGTIKKRIGAQEFDMANTTPEALELQETFHQMREIGTVYPIMEVSSHALDLKRVAGTKFRTAVFTNLTQDHLDFHGSMDEYRIAKGKFFSRLGNTYGDKRDDSQFAVINADDPSAGFFVQQTVAQVVTYGINQTADVRATNVRIEAKGASFTLDSFAGTTEISLQMTGKFSVYNALAAAAACLCEGVPLSAIKSSLESVRGVDGRFERVAAGQDFTVIVDYAHTPDSLENVLKTIREFARGRVYTVVGCGGDRDRTKRPTMARIAAQYSDVAIITSDNPRTEDPERILDDMEEGLADCSRERYVRLTDRTEAIRHAIRLATEDDVVLIAGKGHETYQIIGKTKHHFDDREVAAKAIRGEL</sequence>
<dbReference type="PANTHER" id="PTHR23135">
    <property type="entry name" value="MUR LIGASE FAMILY MEMBER"/>
    <property type="match status" value="1"/>
</dbReference>
<keyword evidence="5 12" id="KW-0132">Cell division</keyword>
<dbReference type="InterPro" id="IPR035911">
    <property type="entry name" value="MurE/MurF_N"/>
</dbReference>
<feature type="binding site" evidence="12">
    <location>
        <begin position="411"/>
        <end position="414"/>
    </location>
    <ligand>
        <name>meso-2,6-diaminopimelate</name>
        <dbReference type="ChEBI" id="CHEBI:57791"/>
    </ligand>
</feature>